<organism evidence="10 11">
    <name type="scientific">Nocardia terrae</name>
    <dbReference type="NCBI Taxonomy" id="2675851"/>
    <lineage>
        <taxon>Bacteria</taxon>
        <taxon>Bacillati</taxon>
        <taxon>Actinomycetota</taxon>
        <taxon>Actinomycetes</taxon>
        <taxon>Mycobacteriales</taxon>
        <taxon>Nocardiaceae</taxon>
        <taxon>Nocardia</taxon>
    </lineage>
</organism>
<feature type="transmembrane region" description="Helical" evidence="8">
    <location>
        <begin position="361"/>
        <end position="383"/>
    </location>
</feature>
<evidence type="ECO:0000259" key="9">
    <source>
        <dbReference type="PROSITE" id="PS50850"/>
    </source>
</evidence>
<feature type="transmembrane region" description="Helical" evidence="8">
    <location>
        <begin position="139"/>
        <end position="157"/>
    </location>
</feature>
<dbReference type="RefSeq" id="WP_157355870.1">
    <property type="nucleotide sequence ID" value="NZ_WRPP01000001.1"/>
</dbReference>
<dbReference type="AlphaFoldDB" id="A0A7K1URU6"/>
<accession>A0A7K1URU6</accession>
<keyword evidence="7 8" id="KW-0472">Membrane</keyword>
<feature type="transmembrane region" description="Helical" evidence="8">
    <location>
        <begin position="169"/>
        <end position="193"/>
    </location>
</feature>
<evidence type="ECO:0000256" key="5">
    <source>
        <dbReference type="ARBA" id="ARBA00022692"/>
    </source>
</evidence>
<dbReference type="PANTHER" id="PTHR23501:SF197">
    <property type="entry name" value="COMD"/>
    <property type="match status" value="1"/>
</dbReference>
<dbReference type="InterPro" id="IPR005829">
    <property type="entry name" value="Sugar_transporter_CS"/>
</dbReference>
<proteinExistence type="inferred from homology"/>
<dbReference type="SUPFAM" id="SSF103473">
    <property type="entry name" value="MFS general substrate transporter"/>
    <property type="match status" value="1"/>
</dbReference>
<feature type="transmembrane region" description="Helical" evidence="8">
    <location>
        <begin position="269"/>
        <end position="293"/>
    </location>
</feature>
<evidence type="ECO:0000313" key="10">
    <source>
        <dbReference type="EMBL" id="MVU77073.1"/>
    </source>
</evidence>
<comment type="similarity">
    <text evidence="2">Belongs to the major facilitator superfamily. TCR/Tet family.</text>
</comment>
<evidence type="ECO:0000256" key="8">
    <source>
        <dbReference type="SAM" id="Phobius"/>
    </source>
</evidence>
<dbReference type="PROSITE" id="PS00217">
    <property type="entry name" value="SUGAR_TRANSPORT_2"/>
    <property type="match status" value="1"/>
</dbReference>
<dbReference type="NCBIfam" id="TIGR00711">
    <property type="entry name" value="efflux_EmrB"/>
    <property type="match status" value="1"/>
</dbReference>
<dbReference type="Pfam" id="PF07690">
    <property type="entry name" value="MFS_1"/>
    <property type="match status" value="1"/>
</dbReference>
<evidence type="ECO:0000256" key="7">
    <source>
        <dbReference type="ARBA" id="ARBA00023136"/>
    </source>
</evidence>
<feature type="transmembrane region" description="Helical" evidence="8">
    <location>
        <begin position="106"/>
        <end position="127"/>
    </location>
</feature>
<sequence>MTSTTTAQAPRTVRWILLGVMLAMLLGMLDNMIVGTAMPTIVRELGGLDRLSWVVSAYTLATAASTPIWAKLGDLFGRKNNFLASIAIFLVGSGLSGAAQNMDQLIGFRVLQGIGAGGLAAGAFAIIGELIPPRERAKYMGMTASVMALATIGGPLVGGFVTDHLGWRWAFYLNLPLGLVAFVWCQATLHLTARRPGAKIDFPGAALLTVTISALVLLATWGGSQYAWGSPQVLTVIAIAAVGLPAFLWSQTRAPEPIIPLSLFANRNFALISVVSVMVGAAMFGATSFLPLFQQTVQGASASNSGLLLLPMMVPIIVVSQLAGRIMSKTGRYKVFPIAGGALLTAGSVALATMGADTSRFTAGVYMAMLGAGLGFVMQMTVLIAQNSVEMKDIGAASGVQTLFRTLGGSFGVALFGALFNRQVHGHEHLAGVTAGIDSIFTWSTGLCAVALIAALFLVEVPLRQAGPPAAPAPRAEVPVPQR</sequence>
<dbReference type="PROSITE" id="PS50850">
    <property type="entry name" value="MFS"/>
    <property type="match status" value="1"/>
</dbReference>
<evidence type="ECO:0000313" key="11">
    <source>
        <dbReference type="Proteomes" id="UP000466794"/>
    </source>
</evidence>
<evidence type="ECO:0000256" key="2">
    <source>
        <dbReference type="ARBA" id="ARBA00007520"/>
    </source>
</evidence>
<feature type="transmembrane region" description="Helical" evidence="8">
    <location>
        <begin position="305"/>
        <end position="323"/>
    </location>
</feature>
<dbReference type="InterPro" id="IPR020846">
    <property type="entry name" value="MFS_dom"/>
</dbReference>
<evidence type="ECO:0000256" key="3">
    <source>
        <dbReference type="ARBA" id="ARBA00022448"/>
    </source>
</evidence>
<dbReference type="InterPro" id="IPR011701">
    <property type="entry name" value="MFS"/>
</dbReference>
<protein>
    <submittedName>
        <fullName evidence="10">DHA2 family efflux MFS transporter permease subunit</fullName>
    </submittedName>
</protein>
<feature type="transmembrane region" description="Helical" evidence="8">
    <location>
        <begin position="403"/>
        <end position="420"/>
    </location>
</feature>
<dbReference type="Gene3D" id="1.20.1250.20">
    <property type="entry name" value="MFS general substrate transporter like domains"/>
    <property type="match status" value="1"/>
</dbReference>
<comment type="subcellular location">
    <subcellularLocation>
        <location evidence="1">Cell membrane</location>
        <topology evidence="1">Multi-pass membrane protein</topology>
    </subcellularLocation>
</comment>
<dbReference type="GO" id="GO:0022857">
    <property type="term" value="F:transmembrane transporter activity"/>
    <property type="evidence" value="ECO:0007669"/>
    <property type="project" value="InterPro"/>
</dbReference>
<dbReference type="PRINTS" id="PR01036">
    <property type="entry name" value="TCRTETB"/>
</dbReference>
<dbReference type="EMBL" id="WRPP01000001">
    <property type="protein sequence ID" value="MVU77073.1"/>
    <property type="molecule type" value="Genomic_DNA"/>
</dbReference>
<feature type="transmembrane region" description="Helical" evidence="8">
    <location>
        <begin position="205"/>
        <end position="223"/>
    </location>
</feature>
<feature type="transmembrane region" description="Helical" evidence="8">
    <location>
        <begin position="440"/>
        <end position="459"/>
    </location>
</feature>
<dbReference type="Gene3D" id="1.20.1720.10">
    <property type="entry name" value="Multidrug resistance protein D"/>
    <property type="match status" value="1"/>
</dbReference>
<evidence type="ECO:0000256" key="1">
    <source>
        <dbReference type="ARBA" id="ARBA00004651"/>
    </source>
</evidence>
<comment type="caution">
    <text evidence="10">The sequence shown here is derived from an EMBL/GenBank/DDBJ whole genome shotgun (WGS) entry which is preliminary data.</text>
</comment>
<feature type="transmembrane region" description="Helical" evidence="8">
    <location>
        <begin position="335"/>
        <end position="355"/>
    </location>
</feature>
<keyword evidence="6 8" id="KW-1133">Transmembrane helix</keyword>
<dbReference type="InterPro" id="IPR004638">
    <property type="entry name" value="EmrB-like"/>
</dbReference>
<keyword evidence="3" id="KW-0813">Transport</keyword>
<dbReference type="Proteomes" id="UP000466794">
    <property type="component" value="Unassembled WGS sequence"/>
</dbReference>
<name>A0A7K1URU6_9NOCA</name>
<keyword evidence="5 8" id="KW-0812">Transmembrane</keyword>
<reference evidence="10 11" key="1">
    <citation type="submission" date="2019-12" db="EMBL/GenBank/DDBJ databases">
        <title>Nocardia sp. nov. ET3-3 isolated from soil.</title>
        <authorList>
            <person name="Kanchanasin P."/>
            <person name="Tanasupawat S."/>
            <person name="Yuki M."/>
            <person name="Kudo T."/>
        </authorList>
    </citation>
    <scope>NUCLEOTIDE SEQUENCE [LARGE SCALE GENOMIC DNA]</scope>
    <source>
        <strain evidence="10 11">ET3-3</strain>
    </source>
</reference>
<keyword evidence="4" id="KW-1003">Cell membrane</keyword>
<dbReference type="InterPro" id="IPR036259">
    <property type="entry name" value="MFS_trans_sf"/>
</dbReference>
<feature type="transmembrane region" description="Helical" evidence="8">
    <location>
        <begin position="12"/>
        <end position="33"/>
    </location>
</feature>
<feature type="transmembrane region" description="Helical" evidence="8">
    <location>
        <begin position="229"/>
        <end position="249"/>
    </location>
</feature>
<dbReference type="FunFam" id="1.20.1720.10:FF:000004">
    <property type="entry name" value="EmrB/QacA family drug resistance transporter"/>
    <property type="match status" value="1"/>
</dbReference>
<keyword evidence="11" id="KW-1185">Reference proteome</keyword>
<dbReference type="FunFam" id="1.20.1250.20:FF:000231">
    <property type="entry name" value="EmrB/QacA subfamily drug resistance transporter"/>
    <property type="match status" value="1"/>
</dbReference>
<feature type="transmembrane region" description="Helical" evidence="8">
    <location>
        <begin position="53"/>
        <end position="70"/>
    </location>
</feature>
<dbReference type="PANTHER" id="PTHR23501">
    <property type="entry name" value="MAJOR FACILITATOR SUPERFAMILY"/>
    <property type="match status" value="1"/>
</dbReference>
<dbReference type="GO" id="GO:0005886">
    <property type="term" value="C:plasma membrane"/>
    <property type="evidence" value="ECO:0007669"/>
    <property type="project" value="UniProtKB-SubCell"/>
</dbReference>
<evidence type="ECO:0000256" key="4">
    <source>
        <dbReference type="ARBA" id="ARBA00022475"/>
    </source>
</evidence>
<gene>
    <name evidence="10" type="ORF">GPX89_07405</name>
</gene>
<feature type="transmembrane region" description="Helical" evidence="8">
    <location>
        <begin position="82"/>
        <end position="100"/>
    </location>
</feature>
<feature type="domain" description="Major facilitator superfamily (MFS) profile" evidence="9">
    <location>
        <begin position="16"/>
        <end position="463"/>
    </location>
</feature>
<evidence type="ECO:0000256" key="6">
    <source>
        <dbReference type="ARBA" id="ARBA00022989"/>
    </source>
</evidence>
<dbReference type="CDD" id="cd17502">
    <property type="entry name" value="MFS_Azr1_MDR_like"/>
    <property type="match status" value="1"/>
</dbReference>